<dbReference type="AlphaFoldDB" id="A0AB35XPK2"/>
<evidence type="ECO:0000313" key="3">
    <source>
        <dbReference type="Proteomes" id="UP001309299"/>
    </source>
</evidence>
<dbReference type="Pfam" id="PF07179">
    <property type="entry name" value="SseB"/>
    <property type="match status" value="1"/>
</dbReference>
<dbReference type="InterPro" id="IPR009839">
    <property type="entry name" value="SseB_N"/>
</dbReference>
<sequence>MSAPLSPPSGGDRGDAEPRVRAALAACLADDPDTYRNAYLEAVSTLCAGARLFMPVMADEAGEIGAVKLTNEQGSTALLAFTGIDSLTAWDSRARPVPGLLPDLAATVTEVQADALLIDVAGPAPLVLGPDVLGPIEQGGKLVKFADGWGWVRREDLS</sequence>
<dbReference type="EMBL" id="JBAKUA010000027">
    <property type="protein sequence ID" value="MEH1547723.1"/>
    <property type="molecule type" value="Genomic_DNA"/>
</dbReference>
<organism evidence="2 3">
    <name type="scientific">Cutibacterium avidum</name>
    <dbReference type="NCBI Taxonomy" id="33010"/>
    <lineage>
        <taxon>Bacteria</taxon>
        <taxon>Bacillati</taxon>
        <taxon>Actinomycetota</taxon>
        <taxon>Actinomycetes</taxon>
        <taxon>Propionibacteriales</taxon>
        <taxon>Propionibacteriaceae</taxon>
        <taxon>Cutibacterium</taxon>
    </lineage>
</organism>
<proteinExistence type="predicted"/>
<dbReference type="Proteomes" id="UP001309299">
    <property type="component" value="Unassembled WGS sequence"/>
</dbReference>
<accession>A0AB35XPK2</accession>
<reference evidence="2" key="1">
    <citation type="submission" date="2024-02" db="EMBL/GenBank/DDBJ databases">
        <title>Bacterial skin colonization with Propionibacterium avidum as a risk factor for Periprosthetic Joint Infections - a single-center prospective study.</title>
        <authorList>
            <person name="Achermann Y."/>
        </authorList>
    </citation>
    <scope>NUCLEOTIDE SEQUENCE</scope>
    <source>
        <strain evidence="2">PAVI-2017310195</strain>
    </source>
</reference>
<name>A0AB35XPK2_9ACTN</name>
<dbReference type="RefSeq" id="WP_063279756.1">
    <property type="nucleotide sequence ID" value="NZ_JAHDUC010000016.1"/>
</dbReference>
<comment type="caution">
    <text evidence="2">The sequence shown here is derived from an EMBL/GenBank/DDBJ whole genome shotgun (WGS) entry which is preliminary data.</text>
</comment>
<evidence type="ECO:0000259" key="1">
    <source>
        <dbReference type="Pfam" id="PF07179"/>
    </source>
</evidence>
<gene>
    <name evidence="2" type="ORF">V7F78_12115</name>
</gene>
<feature type="domain" description="SseB protein N-terminal" evidence="1">
    <location>
        <begin position="21"/>
        <end position="133"/>
    </location>
</feature>
<protein>
    <submittedName>
        <fullName evidence="2">SseB family protein</fullName>
    </submittedName>
</protein>
<evidence type="ECO:0000313" key="2">
    <source>
        <dbReference type="EMBL" id="MEH1547723.1"/>
    </source>
</evidence>